<name>A0A151WSY0_9HYME</name>
<organism evidence="2 3">
    <name type="scientific">Mycetomoellerius zeteki</name>
    <dbReference type="NCBI Taxonomy" id="64791"/>
    <lineage>
        <taxon>Eukaryota</taxon>
        <taxon>Metazoa</taxon>
        <taxon>Ecdysozoa</taxon>
        <taxon>Arthropoda</taxon>
        <taxon>Hexapoda</taxon>
        <taxon>Insecta</taxon>
        <taxon>Pterygota</taxon>
        <taxon>Neoptera</taxon>
        <taxon>Endopterygota</taxon>
        <taxon>Hymenoptera</taxon>
        <taxon>Apocrita</taxon>
        <taxon>Aculeata</taxon>
        <taxon>Formicoidea</taxon>
        <taxon>Formicidae</taxon>
        <taxon>Myrmicinae</taxon>
        <taxon>Mycetomoellerius</taxon>
    </lineage>
</organism>
<dbReference type="AlphaFoldDB" id="A0A151WSY0"/>
<reference evidence="2 3" key="1">
    <citation type="submission" date="2015-09" db="EMBL/GenBank/DDBJ databases">
        <title>Trachymyrmex zeteki WGS genome.</title>
        <authorList>
            <person name="Nygaard S."/>
            <person name="Hu H."/>
            <person name="Boomsma J."/>
            <person name="Zhang G."/>
        </authorList>
    </citation>
    <scope>NUCLEOTIDE SEQUENCE [LARGE SCALE GENOMIC DNA]</scope>
    <source>
        <strain evidence="2">Tzet28-1</strain>
        <tissue evidence="2">Whole body</tissue>
    </source>
</reference>
<feature type="compositionally biased region" description="Basic and acidic residues" evidence="1">
    <location>
        <begin position="15"/>
        <end position="26"/>
    </location>
</feature>
<feature type="region of interest" description="Disordered" evidence="1">
    <location>
        <begin position="1"/>
        <end position="26"/>
    </location>
</feature>
<dbReference type="Proteomes" id="UP000075809">
    <property type="component" value="Unassembled WGS sequence"/>
</dbReference>
<keyword evidence="3" id="KW-1185">Reference proteome</keyword>
<protein>
    <submittedName>
        <fullName evidence="2">Uncharacterized protein</fullName>
    </submittedName>
</protein>
<sequence length="81" mass="9511">MSRPESCPSCGQSGENRRSQDAELPREDENFMPEWEFNATFRYLQLQRNSGNFCSICQELPGMDIFIIKKSALKRARYWTI</sequence>
<proteinExistence type="predicted"/>
<accession>A0A151WSY0</accession>
<evidence type="ECO:0000256" key="1">
    <source>
        <dbReference type="SAM" id="MobiDB-lite"/>
    </source>
</evidence>
<gene>
    <name evidence="2" type="ORF">ALC60_09903</name>
</gene>
<evidence type="ECO:0000313" key="2">
    <source>
        <dbReference type="EMBL" id="KYQ51009.1"/>
    </source>
</evidence>
<dbReference type="EMBL" id="KQ982765">
    <property type="protein sequence ID" value="KYQ51009.1"/>
    <property type="molecule type" value="Genomic_DNA"/>
</dbReference>
<evidence type="ECO:0000313" key="3">
    <source>
        <dbReference type="Proteomes" id="UP000075809"/>
    </source>
</evidence>